<dbReference type="CDD" id="cd16442">
    <property type="entry name" value="BPL"/>
    <property type="match status" value="1"/>
</dbReference>
<evidence type="ECO:0000256" key="1">
    <source>
        <dbReference type="ARBA" id="ARBA00022598"/>
    </source>
</evidence>
<dbReference type="InterPro" id="IPR045864">
    <property type="entry name" value="aa-tRNA-synth_II/BPL/LPL"/>
</dbReference>
<feature type="domain" description="BPL/LPL catalytic" evidence="2">
    <location>
        <begin position="18"/>
        <end position="202"/>
    </location>
</feature>
<accession>A0A4Y9F6Q4</accession>
<dbReference type="OrthoDB" id="9807064at2"/>
<evidence type="ECO:0000313" key="4">
    <source>
        <dbReference type="Proteomes" id="UP000297951"/>
    </source>
</evidence>
<dbReference type="Pfam" id="PF03099">
    <property type="entry name" value="BPL_LplA_LipB"/>
    <property type="match status" value="1"/>
</dbReference>
<dbReference type="GO" id="GO:0005737">
    <property type="term" value="C:cytoplasm"/>
    <property type="evidence" value="ECO:0007669"/>
    <property type="project" value="TreeGrafter"/>
</dbReference>
<reference evidence="3 4" key="1">
    <citation type="submission" date="2019-03" db="EMBL/GenBank/DDBJ databases">
        <title>Diversity of the mouse oral microbiome.</title>
        <authorList>
            <person name="Joseph S."/>
            <person name="Aduse-Opoku J."/>
            <person name="Curtis M."/>
            <person name="Wade W."/>
            <person name="Hashim A."/>
        </authorList>
    </citation>
    <scope>NUCLEOTIDE SEQUENCE [LARGE SCALE GENOMIC DNA]</scope>
    <source>
        <strain evidence="4">irhom_31</strain>
    </source>
</reference>
<comment type="caution">
    <text evidence="3">The sequence shown here is derived from an EMBL/GenBank/DDBJ whole genome shotgun (WGS) entry which is preliminary data.</text>
</comment>
<dbReference type="GO" id="GO:0004077">
    <property type="term" value="F:biotin--[biotin carboxyl-carrier protein] ligase activity"/>
    <property type="evidence" value="ECO:0007669"/>
    <property type="project" value="UniProtKB-EC"/>
</dbReference>
<dbReference type="RefSeq" id="WP_135011019.1">
    <property type="nucleotide sequence ID" value="NZ_JADGLK010000001.1"/>
</dbReference>
<organism evidence="3 4">
    <name type="scientific">Rothia nasimurium</name>
    <dbReference type="NCBI Taxonomy" id="85336"/>
    <lineage>
        <taxon>Bacteria</taxon>
        <taxon>Bacillati</taxon>
        <taxon>Actinomycetota</taxon>
        <taxon>Actinomycetes</taxon>
        <taxon>Micrococcales</taxon>
        <taxon>Micrococcaceae</taxon>
        <taxon>Rothia</taxon>
    </lineage>
</organism>
<dbReference type="EC" id="6.3.4.15" evidence="3"/>
<proteinExistence type="predicted"/>
<dbReference type="Proteomes" id="UP000297951">
    <property type="component" value="Unassembled WGS sequence"/>
</dbReference>
<dbReference type="PROSITE" id="PS51733">
    <property type="entry name" value="BPL_LPL_CATALYTIC"/>
    <property type="match status" value="1"/>
</dbReference>
<dbReference type="AlphaFoldDB" id="A0A4Y9F6Q4"/>
<dbReference type="Gene3D" id="3.30.930.10">
    <property type="entry name" value="Bira Bifunctional Protein, Domain 2"/>
    <property type="match status" value="1"/>
</dbReference>
<dbReference type="SUPFAM" id="SSF55681">
    <property type="entry name" value="Class II aaRS and biotin synthetases"/>
    <property type="match status" value="1"/>
</dbReference>
<dbReference type="PANTHER" id="PTHR12835">
    <property type="entry name" value="BIOTIN PROTEIN LIGASE"/>
    <property type="match status" value="1"/>
</dbReference>
<dbReference type="InterPro" id="IPR004408">
    <property type="entry name" value="Biotin_CoA_COase_ligase"/>
</dbReference>
<keyword evidence="1 3" id="KW-0436">Ligase</keyword>
<protein>
    <submittedName>
        <fullName evidence="3">Biotin--[acetyl-CoA-carboxylase] ligase</fullName>
        <ecNumber evidence="3">6.3.4.15</ecNumber>
    </submittedName>
</protein>
<evidence type="ECO:0000313" key="3">
    <source>
        <dbReference type="EMBL" id="TFU24401.1"/>
    </source>
</evidence>
<evidence type="ECO:0000259" key="2">
    <source>
        <dbReference type="PROSITE" id="PS51733"/>
    </source>
</evidence>
<dbReference type="EMBL" id="SPQC01000001">
    <property type="protein sequence ID" value="TFU24401.1"/>
    <property type="molecule type" value="Genomic_DNA"/>
</dbReference>
<dbReference type="InterPro" id="IPR004143">
    <property type="entry name" value="BPL_LPL_catalytic"/>
</dbReference>
<gene>
    <name evidence="3" type="ORF">E4U03_00365</name>
</gene>
<name>A0A4Y9F6Q4_9MICC</name>
<dbReference type="PANTHER" id="PTHR12835:SF5">
    <property type="entry name" value="BIOTIN--PROTEIN LIGASE"/>
    <property type="match status" value="1"/>
</dbReference>
<dbReference type="Gene3D" id="2.30.30.100">
    <property type="match status" value="1"/>
</dbReference>
<sequence length="282" mass="30111">MGHLQTDLVDVSGFERVELLPSVGSTNEYARQILVGDALVRRSYGELSLVSTADQNAGKGRLDRVWVAPAGAALATSFIVRPHVNPANRVAPDQYHWFTSLAALAACDVFEQLSGLRPSIKWPNDVLLGNRKSCGILAQLVIEPEGQISVVVGIGLNLNLAQEDLPVPTATSALLEFGQPVNLNRALTVLATSFARYYREFAATGFDAGAATGGASLLDRLRGRMSTLGATLTIHLPGDETFRGTGVELTAEGELVVRSDSGEERSFTVGDVVHVRPQGYGR</sequence>
<dbReference type="NCBIfam" id="TIGR00121">
    <property type="entry name" value="birA_ligase"/>
    <property type="match status" value="1"/>
</dbReference>